<dbReference type="InterPro" id="IPR029063">
    <property type="entry name" value="SAM-dependent_MTases_sf"/>
</dbReference>
<feature type="domain" description="tRNA (adenine(58)-N(1))-methyltransferase catalytic subunit TRM61 C-terminal" evidence="5">
    <location>
        <begin position="1"/>
        <end position="66"/>
    </location>
</feature>
<feature type="non-terminal residue" evidence="6">
    <location>
        <position position="1"/>
    </location>
</feature>
<proteinExistence type="predicted"/>
<sequence length="89" mass="10072">DLIVLDLPTPWNAIKAVEKGLRTGGYLVCYNPQITQIAGFVNAVDKNDNFIYEKTIELIERNWKIQGQIARPKSEGIGHTGFLVFVRRV</sequence>
<dbReference type="GO" id="GO:0160107">
    <property type="term" value="F:tRNA (adenine(58)-N1)-methyltransferase activity"/>
    <property type="evidence" value="ECO:0007669"/>
    <property type="project" value="InterPro"/>
</dbReference>
<dbReference type="EMBL" id="BARS01027135">
    <property type="protein sequence ID" value="GAG08477.1"/>
    <property type="molecule type" value="Genomic_DNA"/>
</dbReference>
<keyword evidence="4" id="KW-0819">tRNA processing</keyword>
<dbReference type="Pfam" id="PF08704">
    <property type="entry name" value="GCD14"/>
    <property type="match status" value="1"/>
</dbReference>
<dbReference type="SUPFAM" id="SSF53335">
    <property type="entry name" value="S-adenosyl-L-methionine-dependent methyltransferases"/>
    <property type="match status" value="1"/>
</dbReference>
<keyword evidence="2" id="KW-0808">Transferase</keyword>
<evidence type="ECO:0000256" key="3">
    <source>
        <dbReference type="ARBA" id="ARBA00022691"/>
    </source>
</evidence>
<protein>
    <recommendedName>
        <fullName evidence="5">tRNA (adenine(58)-N(1))-methyltransferase catalytic subunit TRM61 C-terminal domain-containing protein</fullName>
    </recommendedName>
</protein>
<dbReference type="Gene3D" id="3.40.50.150">
    <property type="entry name" value="Vaccinia Virus protein VP39"/>
    <property type="match status" value="1"/>
</dbReference>
<dbReference type="GO" id="GO:0031515">
    <property type="term" value="C:tRNA (m1A) methyltransferase complex"/>
    <property type="evidence" value="ECO:0007669"/>
    <property type="project" value="InterPro"/>
</dbReference>
<organism evidence="6">
    <name type="scientific">marine sediment metagenome</name>
    <dbReference type="NCBI Taxonomy" id="412755"/>
    <lineage>
        <taxon>unclassified sequences</taxon>
        <taxon>metagenomes</taxon>
        <taxon>ecological metagenomes</taxon>
    </lineage>
</organism>
<evidence type="ECO:0000313" key="6">
    <source>
        <dbReference type="EMBL" id="GAG08477.1"/>
    </source>
</evidence>
<keyword evidence="1" id="KW-0489">Methyltransferase</keyword>
<accession>X0VB04</accession>
<evidence type="ECO:0000256" key="1">
    <source>
        <dbReference type="ARBA" id="ARBA00022603"/>
    </source>
</evidence>
<evidence type="ECO:0000256" key="4">
    <source>
        <dbReference type="ARBA" id="ARBA00022694"/>
    </source>
</evidence>
<name>X0VB04_9ZZZZ</name>
<evidence type="ECO:0000259" key="5">
    <source>
        <dbReference type="Pfam" id="PF08704"/>
    </source>
</evidence>
<dbReference type="GO" id="GO:0030488">
    <property type="term" value="P:tRNA methylation"/>
    <property type="evidence" value="ECO:0007669"/>
    <property type="project" value="InterPro"/>
</dbReference>
<comment type="caution">
    <text evidence="6">The sequence shown here is derived from an EMBL/GenBank/DDBJ whole genome shotgun (WGS) entry which is preliminary data.</text>
</comment>
<dbReference type="PROSITE" id="PS51620">
    <property type="entry name" value="SAM_TRM61"/>
    <property type="match status" value="1"/>
</dbReference>
<gene>
    <name evidence="6" type="ORF">S01H1_42653</name>
</gene>
<dbReference type="PANTHER" id="PTHR12133:SF1">
    <property type="entry name" value="TRNA (ADENINE(58)-N(1))-METHYLTRANSFERASE, MITOCHONDRIAL"/>
    <property type="match status" value="1"/>
</dbReference>
<dbReference type="PANTHER" id="PTHR12133">
    <property type="entry name" value="TRNA (ADENINE(58)-N(1))-METHYLTRANSFERASE"/>
    <property type="match status" value="1"/>
</dbReference>
<dbReference type="InterPro" id="IPR049470">
    <property type="entry name" value="TRM61_C"/>
</dbReference>
<dbReference type="InterPro" id="IPR014816">
    <property type="entry name" value="tRNA_MeTrfase_Gcd14"/>
</dbReference>
<keyword evidence="3" id="KW-0949">S-adenosyl-L-methionine</keyword>
<reference evidence="6" key="1">
    <citation type="journal article" date="2014" name="Front. Microbiol.">
        <title>High frequency of phylogenetically diverse reductive dehalogenase-homologous genes in deep subseafloor sedimentary metagenomes.</title>
        <authorList>
            <person name="Kawai M."/>
            <person name="Futagami T."/>
            <person name="Toyoda A."/>
            <person name="Takaki Y."/>
            <person name="Nishi S."/>
            <person name="Hori S."/>
            <person name="Arai W."/>
            <person name="Tsubouchi T."/>
            <person name="Morono Y."/>
            <person name="Uchiyama I."/>
            <person name="Ito T."/>
            <person name="Fujiyama A."/>
            <person name="Inagaki F."/>
            <person name="Takami H."/>
        </authorList>
    </citation>
    <scope>NUCLEOTIDE SEQUENCE</scope>
    <source>
        <strain evidence="6">Expedition CK06-06</strain>
    </source>
</reference>
<evidence type="ECO:0000256" key="2">
    <source>
        <dbReference type="ARBA" id="ARBA00022679"/>
    </source>
</evidence>
<dbReference type="AlphaFoldDB" id="X0VB04"/>